<dbReference type="Proteomes" id="UP000015525">
    <property type="component" value="Unassembled WGS sequence"/>
</dbReference>
<evidence type="ECO:0000256" key="2">
    <source>
        <dbReference type="ARBA" id="ARBA00023180"/>
    </source>
</evidence>
<dbReference type="SUPFAM" id="SSF63829">
    <property type="entry name" value="Calcium-dependent phosphotriesterase"/>
    <property type="match status" value="1"/>
</dbReference>
<evidence type="ECO:0000313" key="5">
    <source>
        <dbReference type="Proteomes" id="UP000015525"/>
    </source>
</evidence>
<keyword evidence="2" id="KW-0325">Glycoprotein</keyword>
<accession>T0HNT7</accession>
<protein>
    <recommendedName>
        <fullName evidence="6">SMP-30/Gluconolactonase/LRE-like region domain-containing protein</fullName>
    </recommendedName>
</protein>
<reference evidence="4 5" key="1">
    <citation type="journal article" date="2013" name="Genome Announc.">
        <title>Draft Genome Sequence of Sphingobium quisquiliarum Strain P25T, a Novel Hexachlorocyclohexane (HCH)-Degrading Bacterium Isolated from an HCH Dumpsite.</title>
        <authorList>
            <person name="Kumar Singh A."/>
            <person name="Sangwan N."/>
            <person name="Sharma A."/>
            <person name="Gupta V."/>
            <person name="Khurana J.P."/>
            <person name="Lal R."/>
        </authorList>
    </citation>
    <scope>NUCLEOTIDE SEQUENCE [LARGE SCALE GENOMIC DNA]</scope>
    <source>
        <strain evidence="4 5">P25</strain>
    </source>
</reference>
<dbReference type="AlphaFoldDB" id="T0HNT7"/>
<evidence type="ECO:0000256" key="3">
    <source>
        <dbReference type="SAM" id="SignalP"/>
    </source>
</evidence>
<comment type="caution">
    <text evidence="4">The sequence shown here is derived from an EMBL/GenBank/DDBJ whole genome shotgun (WGS) entry which is preliminary data.</text>
</comment>
<sequence>MFRFSLPSILLLAMTAPLTVAASSAGPVTLPMPQFRYETDWLKLPAGLTMGEVVAVAVDGRDHVWVLHRPRTVKDRDPAQVAPPIAEFDEQGRYLRGFGGPAEGYEWPGSEHSLAVAANGEVWIGGNDRSAGHGDDMILVFSRDGRFLRQIGRRGATRGNFDRRNFHAPGDIFVDDRAREVYVADGYGNQRLVVLSQRDKAFLRQWGAYGAPPPEQAPSPAPQKQMPVSGEAKDFEGVHGVERARDGTVYVSDRGHQRIQAFTATGKFLGEVVVNRGLANPLTVSGITFSRDPDQRYLFTADWGNGMMVVIDRKRLRVIGTIGQAGTGPGEFKGPHLIDSDSRRVIYVAEVQGRRLQRLVPVDR</sequence>
<name>T0HNT7_9SPHN</name>
<dbReference type="InterPro" id="IPR011042">
    <property type="entry name" value="6-blade_b-propeller_TolB-like"/>
</dbReference>
<keyword evidence="5" id="KW-1185">Reference proteome</keyword>
<dbReference type="EMBL" id="ATHO01000007">
    <property type="protein sequence ID" value="EQB14692.1"/>
    <property type="molecule type" value="Genomic_DNA"/>
</dbReference>
<evidence type="ECO:0000313" key="4">
    <source>
        <dbReference type="EMBL" id="EQB14692.1"/>
    </source>
</evidence>
<feature type="signal peptide" evidence="3">
    <location>
        <begin position="1"/>
        <end position="21"/>
    </location>
</feature>
<evidence type="ECO:0000256" key="1">
    <source>
        <dbReference type="ARBA" id="ARBA00022729"/>
    </source>
</evidence>
<dbReference type="Gene3D" id="2.120.10.30">
    <property type="entry name" value="TolB, C-terminal domain"/>
    <property type="match status" value="1"/>
</dbReference>
<dbReference type="PANTHER" id="PTHR10680:SF28">
    <property type="entry name" value="SMP-30_GLUCONOLACTONASE_LRE-LIKE REGION DOMAIN-CONTAINING PROTEIN"/>
    <property type="match status" value="1"/>
</dbReference>
<dbReference type="PANTHER" id="PTHR10680">
    <property type="entry name" value="PEPTIDYL-GLYCINE ALPHA-AMIDATING MONOOXYGENASE"/>
    <property type="match status" value="1"/>
</dbReference>
<organism evidence="4 5">
    <name type="scientific">Sphingobium quisquiliarum P25</name>
    <dbReference type="NCBI Taxonomy" id="1329909"/>
    <lineage>
        <taxon>Bacteria</taxon>
        <taxon>Pseudomonadati</taxon>
        <taxon>Pseudomonadota</taxon>
        <taxon>Alphaproteobacteria</taxon>
        <taxon>Sphingomonadales</taxon>
        <taxon>Sphingomonadaceae</taxon>
        <taxon>Sphingobium</taxon>
    </lineage>
</organism>
<dbReference type="RefSeq" id="WP_021236466.1">
    <property type="nucleotide sequence ID" value="NZ_ATHO01000007.1"/>
</dbReference>
<feature type="chain" id="PRO_5004576607" description="SMP-30/Gluconolactonase/LRE-like region domain-containing protein" evidence="3">
    <location>
        <begin position="22"/>
        <end position="364"/>
    </location>
</feature>
<keyword evidence="1 3" id="KW-0732">Signal</keyword>
<dbReference type="GO" id="GO:0005576">
    <property type="term" value="C:extracellular region"/>
    <property type="evidence" value="ECO:0007669"/>
    <property type="project" value="TreeGrafter"/>
</dbReference>
<evidence type="ECO:0008006" key="6">
    <source>
        <dbReference type="Google" id="ProtNLM"/>
    </source>
</evidence>
<proteinExistence type="predicted"/>
<dbReference type="PATRIC" id="fig|1329909.3.peg.113"/>
<gene>
    <name evidence="4" type="ORF">L288_00640</name>
</gene>